<accession>A0A7J6VU14</accession>
<name>A0A7J6VU14_THATH</name>
<keyword evidence="2" id="KW-1185">Reference proteome</keyword>
<comment type="caution">
    <text evidence="1">The sequence shown here is derived from an EMBL/GenBank/DDBJ whole genome shotgun (WGS) entry which is preliminary data.</text>
</comment>
<dbReference type="EMBL" id="JABWDY010026596">
    <property type="protein sequence ID" value="KAF5188574.1"/>
    <property type="molecule type" value="Genomic_DNA"/>
</dbReference>
<evidence type="ECO:0000313" key="2">
    <source>
        <dbReference type="Proteomes" id="UP000554482"/>
    </source>
</evidence>
<sequence length="217" mass="24308">MVGSQRVICFPQGRNGVHWCAAGNAMGRLFRRNLAEKHGFPPLIRCLQSKDVVPSHDHKVLPDVGSVCEAPVIIISSWPKPYMSWNSKTEMVEVLSKGQAFGAVSWLSAVLCKGNLPSDSWELVFEKTRGKFQMKDLQILSDQSAILFLYSEEDASRLSFTPSFSLGNVIFSFEMWNPTMGSLVRSEEKEWWVSLVGFPLHLKHIDCITSLATVLGF</sequence>
<evidence type="ECO:0000313" key="1">
    <source>
        <dbReference type="EMBL" id="KAF5188574.1"/>
    </source>
</evidence>
<evidence type="ECO:0008006" key="3">
    <source>
        <dbReference type="Google" id="ProtNLM"/>
    </source>
</evidence>
<gene>
    <name evidence="1" type="ORF">FRX31_021839</name>
</gene>
<dbReference type="Proteomes" id="UP000554482">
    <property type="component" value="Unassembled WGS sequence"/>
</dbReference>
<dbReference type="AlphaFoldDB" id="A0A7J6VU14"/>
<proteinExistence type="predicted"/>
<organism evidence="1 2">
    <name type="scientific">Thalictrum thalictroides</name>
    <name type="common">Rue-anemone</name>
    <name type="synonym">Anemone thalictroides</name>
    <dbReference type="NCBI Taxonomy" id="46969"/>
    <lineage>
        <taxon>Eukaryota</taxon>
        <taxon>Viridiplantae</taxon>
        <taxon>Streptophyta</taxon>
        <taxon>Embryophyta</taxon>
        <taxon>Tracheophyta</taxon>
        <taxon>Spermatophyta</taxon>
        <taxon>Magnoliopsida</taxon>
        <taxon>Ranunculales</taxon>
        <taxon>Ranunculaceae</taxon>
        <taxon>Thalictroideae</taxon>
        <taxon>Thalictrum</taxon>
    </lineage>
</organism>
<protein>
    <recommendedName>
        <fullName evidence="3">DUF4283 domain-containing protein</fullName>
    </recommendedName>
</protein>
<reference evidence="1 2" key="1">
    <citation type="submission" date="2020-06" db="EMBL/GenBank/DDBJ databases">
        <title>Transcriptomic and genomic resources for Thalictrum thalictroides and T. hernandezii: Facilitating candidate gene discovery in an emerging model plant lineage.</title>
        <authorList>
            <person name="Arias T."/>
            <person name="Riano-Pachon D.M."/>
            <person name="Di Stilio V.S."/>
        </authorList>
    </citation>
    <scope>NUCLEOTIDE SEQUENCE [LARGE SCALE GENOMIC DNA]</scope>
    <source>
        <strain evidence="2">cv. WT478/WT964</strain>
        <tissue evidence="1">Leaves</tissue>
    </source>
</reference>